<evidence type="ECO:0000313" key="2">
    <source>
        <dbReference type="Proteomes" id="UP001246858"/>
    </source>
</evidence>
<reference evidence="1" key="1">
    <citation type="submission" date="2023-07" db="EMBL/GenBank/DDBJ databases">
        <title>Sorghum-associated microbial communities from plants grown in Nebraska, USA.</title>
        <authorList>
            <person name="Schachtman D."/>
        </authorList>
    </citation>
    <scope>NUCLEOTIDE SEQUENCE</scope>
    <source>
        <strain evidence="1">2697</strain>
    </source>
</reference>
<sequence length="226" mass="25300">MKQQKDWRTISVLPCISITDALSFWQTLGFDITYTQTRPYQYGVVERNGHALHFAGRKGMDITNNLSTCLVIVPAIDMVYQTFTQKLKEKLGSVPRSGVPRISQMKPGATRFTLTDVSGNAVIFINDGKQDQETWEKAENKDQSPLQRAIAVAIRFRDYKRDEKAAAATLDAALRKAENESQTDIAEALTIRIDLAISMNDLPRAAALIKSAKDFDLVLPEAYYVP</sequence>
<dbReference type="EMBL" id="JAVDTF010000001">
    <property type="protein sequence ID" value="MDR6781893.1"/>
    <property type="molecule type" value="Genomic_DNA"/>
</dbReference>
<evidence type="ECO:0000313" key="1">
    <source>
        <dbReference type="EMBL" id="MDR6781893.1"/>
    </source>
</evidence>
<accession>A0ACC6KS00</accession>
<organism evidence="1 2">
    <name type="scientific">Pedobacter africanus</name>
    <dbReference type="NCBI Taxonomy" id="151894"/>
    <lineage>
        <taxon>Bacteria</taxon>
        <taxon>Pseudomonadati</taxon>
        <taxon>Bacteroidota</taxon>
        <taxon>Sphingobacteriia</taxon>
        <taxon>Sphingobacteriales</taxon>
        <taxon>Sphingobacteriaceae</taxon>
        <taxon>Pedobacter</taxon>
    </lineage>
</organism>
<comment type="caution">
    <text evidence="1">The sequence shown here is derived from an EMBL/GenBank/DDBJ whole genome shotgun (WGS) entry which is preliminary data.</text>
</comment>
<proteinExistence type="predicted"/>
<gene>
    <name evidence="1" type="ORF">J2X78_000445</name>
</gene>
<dbReference type="Proteomes" id="UP001246858">
    <property type="component" value="Unassembled WGS sequence"/>
</dbReference>
<name>A0ACC6KS00_9SPHI</name>
<protein>
    <submittedName>
        <fullName evidence="1">Uncharacterized protein</fullName>
    </submittedName>
</protein>
<keyword evidence="2" id="KW-1185">Reference proteome</keyword>